<dbReference type="Proteomes" id="UP000013966">
    <property type="component" value="Chromosome 2"/>
</dbReference>
<dbReference type="KEGG" id="buo:BRPE64_BCDS04480"/>
<dbReference type="HOGENOM" id="CLU_3266874_0_0_4"/>
<accession>R4WKX7</accession>
<reference evidence="1 2" key="1">
    <citation type="journal article" date="2013" name="Genome Announc.">
        <title>Complete Genome Sequence of Burkholderia sp. Strain RPE64, Bacterial Symbiont of the Bean Bug Riptortus pedestris.</title>
        <authorList>
            <person name="Shibata T.F."/>
            <person name="Maeda T."/>
            <person name="Nikoh N."/>
            <person name="Yamaguchi K."/>
            <person name="Oshima K."/>
            <person name="Hattori M."/>
            <person name="Nishiyama T."/>
            <person name="Hasebe M."/>
            <person name="Fukatsu T."/>
            <person name="Kikuchi Y."/>
            <person name="Shigenobu S."/>
        </authorList>
    </citation>
    <scope>NUCLEOTIDE SEQUENCE [LARGE SCALE GENOMIC DNA]</scope>
</reference>
<evidence type="ECO:0000313" key="1">
    <source>
        <dbReference type="EMBL" id="BAN25109.1"/>
    </source>
</evidence>
<proteinExistence type="predicted"/>
<name>R4WKX7_9BURK</name>
<sequence>MDDRSISPFPVRYTTNFARFRAFETIFSPPIKFLALDIYDS</sequence>
<organism evidence="1 2">
    <name type="scientific">Caballeronia insecticola</name>
    <dbReference type="NCBI Taxonomy" id="758793"/>
    <lineage>
        <taxon>Bacteria</taxon>
        <taxon>Pseudomonadati</taxon>
        <taxon>Pseudomonadota</taxon>
        <taxon>Betaproteobacteria</taxon>
        <taxon>Burkholderiales</taxon>
        <taxon>Burkholderiaceae</taxon>
        <taxon>Caballeronia</taxon>
    </lineage>
</organism>
<keyword evidence="2" id="KW-1185">Reference proteome</keyword>
<protein>
    <submittedName>
        <fullName evidence="1">Uncharacterized protein</fullName>
    </submittedName>
</protein>
<reference evidence="1 2" key="2">
    <citation type="journal article" date="2018" name="Int. J. Syst. Evol. Microbiol.">
        <title>Burkholderia insecticola sp. nov., a gut symbiotic bacterium of the bean bug Riptortus pedestris.</title>
        <authorList>
            <person name="Takeshita K."/>
            <person name="Tamaki H."/>
            <person name="Ohbayashi T."/>
            <person name="Meng X.-Y."/>
            <person name="Sone T."/>
            <person name="Mitani Y."/>
            <person name="Peeters C."/>
            <person name="Kikuchi Y."/>
            <person name="Vandamme P."/>
        </authorList>
    </citation>
    <scope>NUCLEOTIDE SEQUENCE [LARGE SCALE GENOMIC DNA]</scope>
    <source>
        <strain evidence="1">RPE64</strain>
    </source>
</reference>
<dbReference type="EMBL" id="AP013059">
    <property type="protein sequence ID" value="BAN25109.1"/>
    <property type="molecule type" value="Genomic_DNA"/>
</dbReference>
<evidence type="ECO:0000313" key="2">
    <source>
        <dbReference type="Proteomes" id="UP000013966"/>
    </source>
</evidence>
<gene>
    <name evidence="1" type="ORF">BRPE64_BCDS04480</name>
</gene>
<dbReference type="AlphaFoldDB" id="R4WKX7"/>
<dbReference type="STRING" id="758793.BRPE64_BCDS04480"/>